<gene>
    <name evidence="3" type="ORF">C0Z16_00175</name>
    <name evidence="2" type="ORF">LMG27174_00033</name>
</gene>
<dbReference type="OrthoDB" id="9113660at2"/>
<evidence type="ECO:0000313" key="4">
    <source>
        <dbReference type="Proteomes" id="UP000235659"/>
    </source>
</evidence>
<name>A0A2N7WXR3_9BURK</name>
<evidence type="ECO:0000313" key="3">
    <source>
        <dbReference type="EMBL" id="PMS34025.1"/>
    </source>
</evidence>
<organism evidence="2 5">
    <name type="scientific">Paraburkholderia rhynchosiae</name>
    <dbReference type="NCBI Taxonomy" id="487049"/>
    <lineage>
        <taxon>Bacteria</taxon>
        <taxon>Pseudomonadati</taxon>
        <taxon>Pseudomonadota</taxon>
        <taxon>Betaproteobacteria</taxon>
        <taxon>Burkholderiales</taxon>
        <taxon>Burkholderiaceae</taxon>
        <taxon>Paraburkholderia</taxon>
    </lineage>
</organism>
<dbReference type="AlphaFoldDB" id="A0A2N7WXR3"/>
<evidence type="ECO:0008006" key="6">
    <source>
        <dbReference type="Google" id="ProtNLM"/>
    </source>
</evidence>
<dbReference type="EMBL" id="CADIJZ010000001">
    <property type="protein sequence ID" value="CAB3636037.1"/>
    <property type="molecule type" value="Genomic_DNA"/>
</dbReference>
<evidence type="ECO:0000313" key="2">
    <source>
        <dbReference type="EMBL" id="CAB3636037.1"/>
    </source>
</evidence>
<dbReference type="Proteomes" id="UP000235659">
    <property type="component" value="Unassembled WGS sequence"/>
</dbReference>
<evidence type="ECO:0000313" key="5">
    <source>
        <dbReference type="Proteomes" id="UP000494205"/>
    </source>
</evidence>
<dbReference type="Proteomes" id="UP000494205">
    <property type="component" value="Unassembled WGS sequence"/>
</dbReference>
<reference evidence="2 5" key="2">
    <citation type="submission" date="2020-04" db="EMBL/GenBank/DDBJ databases">
        <authorList>
            <person name="De Canck E."/>
        </authorList>
    </citation>
    <scope>NUCLEOTIDE SEQUENCE [LARGE SCALE GENOMIC DNA]</scope>
    <source>
        <strain evidence="2 5">LMG 27174</strain>
    </source>
</reference>
<sequence length="201" mass="21529">MRAFTLRSSTMLHLAFAGTILLGHSPTGHAQEVRAPASASAPGAEVVARLTSRIVNVDPQTSRITVQGSRGETVVVDVDPEVGDVRLLKVGDEVHVEYKGALLLSAEKVDTKGVRSRVEGEATTPITNGASVKLRDVEVVATVQSLDRKKRQIVLRGPVRSVLLQIAPDVPLDKIAVGDSVRASYRAETALVITRDGKRIR</sequence>
<feature type="chain" id="PRO_5044384629" description="DUF5666 domain-containing protein" evidence="1">
    <location>
        <begin position="31"/>
        <end position="201"/>
    </location>
</feature>
<proteinExistence type="predicted"/>
<accession>A0A2N7WXR3</accession>
<evidence type="ECO:0000256" key="1">
    <source>
        <dbReference type="SAM" id="SignalP"/>
    </source>
</evidence>
<keyword evidence="4" id="KW-1185">Reference proteome</keyword>
<feature type="signal peptide" evidence="1">
    <location>
        <begin position="1"/>
        <end position="30"/>
    </location>
</feature>
<protein>
    <recommendedName>
        <fullName evidence="6">DUF5666 domain-containing protein</fullName>
    </recommendedName>
</protein>
<keyword evidence="1" id="KW-0732">Signal</keyword>
<reference evidence="3 4" key="1">
    <citation type="submission" date="2018-01" db="EMBL/GenBank/DDBJ databases">
        <title>Whole genome analyses suggest that Burkholderia sensu lato contains two further novel genera in the rhizoxinica-symbiotica group Mycetohabitans gen. nov., and Trinickia gen. nov.: implications for the evolution of diazotrophy and nodulation in the Burkholderiaceae.</title>
        <authorList>
            <person name="Estrada-de los Santos P."/>
            <person name="Palmer M."/>
            <person name="Chavez-Ramirez B."/>
            <person name="Beukes C."/>
            <person name="Steenkamp E.T."/>
            <person name="Hirsch A.M."/>
            <person name="Manyaka P."/>
            <person name="Maluk M."/>
            <person name="Lafos M."/>
            <person name="Crook M."/>
            <person name="Gross E."/>
            <person name="Simon M.F."/>
            <person name="Bueno dos Reis Junior F."/>
            <person name="Poole P.S."/>
            <person name="Venter S.N."/>
            <person name="James E.K."/>
        </authorList>
    </citation>
    <scope>NUCLEOTIDE SEQUENCE [LARGE SCALE GENOMIC DNA]</scope>
    <source>
        <strain evidence="3 4">WSM 3937</strain>
    </source>
</reference>
<dbReference type="EMBL" id="PNXY01000001">
    <property type="protein sequence ID" value="PMS34025.1"/>
    <property type="molecule type" value="Genomic_DNA"/>
</dbReference>